<dbReference type="PATRIC" id="fig|883114.3.peg.181"/>
<evidence type="ECO:0000256" key="3">
    <source>
        <dbReference type="ARBA" id="ARBA00022960"/>
    </source>
</evidence>
<dbReference type="HAMAP" id="MF_00258">
    <property type="entry name" value="Glu_racemase"/>
    <property type="match status" value="1"/>
</dbReference>
<gene>
    <name evidence="7" type="primary">murI</name>
    <name evidence="8" type="ORF">HMPREF9709_00180</name>
</gene>
<dbReference type="Proteomes" id="UP000004191">
    <property type="component" value="Unassembled WGS sequence"/>
</dbReference>
<evidence type="ECO:0000313" key="8">
    <source>
        <dbReference type="EMBL" id="EHR36084.1"/>
    </source>
</evidence>
<dbReference type="AlphaFoldDB" id="H3NLA3"/>
<dbReference type="GeneID" id="96998203"/>
<dbReference type="EC" id="5.1.1.3" evidence="2 7"/>
<dbReference type="EMBL" id="AGEI01000003">
    <property type="protein sequence ID" value="EHR36084.1"/>
    <property type="molecule type" value="Genomic_DNA"/>
</dbReference>
<proteinExistence type="inferred from homology"/>
<dbReference type="GO" id="GO:0008360">
    <property type="term" value="P:regulation of cell shape"/>
    <property type="evidence" value="ECO:0007669"/>
    <property type="project" value="UniProtKB-KW"/>
</dbReference>
<evidence type="ECO:0000256" key="1">
    <source>
        <dbReference type="ARBA" id="ARBA00001602"/>
    </source>
</evidence>
<accession>H3NLA3</accession>
<dbReference type="PANTHER" id="PTHR21198:SF3">
    <property type="entry name" value="GLUTAMATE RACEMASE"/>
    <property type="match status" value="1"/>
</dbReference>
<dbReference type="NCBIfam" id="TIGR00067">
    <property type="entry name" value="glut_race"/>
    <property type="match status" value="1"/>
</dbReference>
<comment type="similarity">
    <text evidence="7">Belongs to the aspartate/glutamate racemases family.</text>
</comment>
<dbReference type="InterPro" id="IPR015942">
    <property type="entry name" value="Asp/Glu/hydantoin_racemase"/>
</dbReference>
<dbReference type="GO" id="GO:0008881">
    <property type="term" value="F:glutamate racemase activity"/>
    <property type="evidence" value="ECO:0007669"/>
    <property type="project" value="UniProtKB-UniRule"/>
</dbReference>
<feature type="binding site" evidence="7">
    <location>
        <begin position="12"/>
        <end position="13"/>
    </location>
    <ligand>
        <name>substrate</name>
    </ligand>
</feature>
<comment type="pathway">
    <text evidence="7">Cell wall biogenesis; peptidoglycan biosynthesis.</text>
</comment>
<feature type="binding site" evidence="7">
    <location>
        <begin position="76"/>
        <end position="77"/>
    </location>
    <ligand>
        <name>substrate</name>
    </ligand>
</feature>
<evidence type="ECO:0000313" key="9">
    <source>
        <dbReference type="Proteomes" id="UP000004191"/>
    </source>
</evidence>
<organism evidence="8 9">
    <name type="scientific">Helcococcus kunzii ATCC 51366</name>
    <dbReference type="NCBI Taxonomy" id="883114"/>
    <lineage>
        <taxon>Bacteria</taxon>
        <taxon>Bacillati</taxon>
        <taxon>Bacillota</taxon>
        <taxon>Tissierellia</taxon>
        <taxon>Tissierellales</taxon>
        <taxon>Peptoniphilaceae</taxon>
        <taxon>Helcococcus</taxon>
    </lineage>
</organism>
<protein>
    <recommendedName>
        <fullName evidence="2 7">Glutamate racemase</fullName>
        <ecNumber evidence="2 7">5.1.1.3</ecNumber>
    </recommendedName>
</protein>
<dbReference type="GO" id="GO:0071555">
    <property type="term" value="P:cell wall organization"/>
    <property type="evidence" value="ECO:0007669"/>
    <property type="project" value="UniProtKB-KW"/>
</dbReference>
<feature type="binding site" evidence="7">
    <location>
        <begin position="185"/>
        <end position="186"/>
    </location>
    <ligand>
        <name>substrate</name>
    </ligand>
</feature>
<dbReference type="GO" id="GO:0009252">
    <property type="term" value="P:peptidoglycan biosynthetic process"/>
    <property type="evidence" value="ECO:0007669"/>
    <property type="project" value="UniProtKB-UniRule"/>
</dbReference>
<comment type="function">
    <text evidence="7">Provides the (R)-glutamate required for cell wall biosynthesis.</text>
</comment>
<keyword evidence="4 7" id="KW-0573">Peptidoglycan synthesis</keyword>
<dbReference type="Gene3D" id="3.40.50.1860">
    <property type="match status" value="2"/>
</dbReference>
<reference evidence="8 9" key="1">
    <citation type="submission" date="2012-01" db="EMBL/GenBank/DDBJ databases">
        <title>The Genome Sequence of Helcococcus kunzii ATCC 51366.</title>
        <authorList>
            <consortium name="The Broad Institute Genome Sequencing Platform"/>
            <person name="Earl A."/>
            <person name="Ward D."/>
            <person name="Feldgarden M."/>
            <person name="Gevers D."/>
            <person name="Huys G."/>
            <person name="Young S.K."/>
            <person name="Zeng Q."/>
            <person name="Gargeya S."/>
            <person name="Fitzgerald M."/>
            <person name="Haas B."/>
            <person name="Abouelleil A."/>
            <person name="Alvarado L."/>
            <person name="Arachchi H.M."/>
            <person name="Berlin A."/>
            <person name="Chapman S.B."/>
            <person name="Gearin G."/>
            <person name="Goldberg J."/>
            <person name="Griggs A."/>
            <person name="Gujja S."/>
            <person name="Hansen M."/>
            <person name="Heiman D."/>
            <person name="Howarth C."/>
            <person name="Larimer J."/>
            <person name="Lui A."/>
            <person name="MacDonald P.J.P."/>
            <person name="McCowen C."/>
            <person name="Montmayeur A."/>
            <person name="Murphy C."/>
            <person name="Neiman D."/>
            <person name="Pearson M."/>
            <person name="Priest M."/>
            <person name="Roberts A."/>
            <person name="Saif S."/>
            <person name="Shea T."/>
            <person name="Sisk P."/>
            <person name="Stolte C."/>
            <person name="Sykes S."/>
            <person name="Wortman J."/>
            <person name="Nusbaum C."/>
            <person name="Birren B."/>
        </authorList>
    </citation>
    <scope>NUCLEOTIDE SEQUENCE [LARGE SCALE GENOMIC DNA]</scope>
    <source>
        <strain evidence="8 9">ATCC 51366</strain>
    </source>
</reference>
<evidence type="ECO:0000256" key="7">
    <source>
        <dbReference type="HAMAP-Rule" id="MF_00258"/>
    </source>
</evidence>
<evidence type="ECO:0000256" key="2">
    <source>
        <dbReference type="ARBA" id="ARBA00013090"/>
    </source>
</evidence>
<dbReference type="SUPFAM" id="SSF53681">
    <property type="entry name" value="Aspartate/glutamate racemase"/>
    <property type="match status" value="2"/>
</dbReference>
<keyword evidence="9" id="KW-1185">Reference proteome</keyword>
<dbReference type="eggNOG" id="COG0796">
    <property type="taxonomic scope" value="Bacteria"/>
</dbReference>
<dbReference type="Pfam" id="PF01177">
    <property type="entry name" value="Asp_Glu_race"/>
    <property type="match status" value="1"/>
</dbReference>
<sequence length="266" mass="30325">MDKRNMPIGVFDSGIGGITVLKELKRVLPNENYIYLGDLKNSPYGEKTGDQVFEFTKNNINFLISKNVKLIVFACNTASSYRVEELRDMFDVPIITIIESAINTIDIDDKKILLAATKATVNSHSYNKKMQERNIKSEIYSQACSELVPHIEAGDLSQEETQHLVDSYIKKYRDKEIDFLLLGCTHYPIWRQYFSNAIGEKTKIIDPAIQIAQDVKALLENEQLSNVENTSDTAFYVTADLEKFHKNINLLLGDISKEKIKLVHLK</sequence>
<dbReference type="HOGENOM" id="CLU_052344_0_2_9"/>
<evidence type="ECO:0000256" key="4">
    <source>
        <dbReference type="ARBA" id="ARBA00022984"/>
    </source>
</evidence>
<dbReference type="InterPro" id="IPR001920">
    <property type="entry name" value="Asp/Glu_race"/>
</dbReference>
<dbReference type="PANTHER" id="PTHR21198">
    <property type="entry name" value="GLUTAMATE RACEMASE"/>
    <property type="match status" value="1"/>
</dbReference>
<feature type="active site" description="Proton donor/acceptor" evidence="7">
    <location>
        <position position="184"/>
    </location>
</feature>
<keyword evidence="5 7" id="KW-0413">Isomerase</keyword>
<comment type="catalytic activity">
    <reaction evidence="1 7">
        <text>L-glutamate = D-glutamate</text>
        <dbReference type="Rhea" id="RHEA:12813"/>
        <dbReference type="ChEBI" id="CHEBI:29985"/>
        <dbReference type="ChEBI" id="CHEBI:29986"/>
        <dbReference type="EC" id="5.1.1.3"/>
    </reaction>
</comment>
<comment type="caution">
    <text evidence="8">The sequence shown here is derived from an EMBL/GenBank/DDBJ whole genome shotgun (WGS) entry which is preliminary data.</text>
</comment>
<keyword evidence="6 7" id="KW-0961">Cell wall biogenesis/degradation</keyword>
<evidence type="ECO:0000256" key="6">
    <source>
        <dbReference type="ARBA" id="ARBA00023316"/>
    </source>
</evidence>
<dbReference type="STRING" id="883114.HMPREF9709_00180"/>
<dbReference type="InterPro" id="IPR004391">
    <property type="entry name" value="Glu_race"/>
</dbReference>
<feature type="binding site" evidence="7">
    <location>
        <begin position="44"/>
        <end position="45"/>
    </location>
    <ligand>
        <name>substrate</name>
    </ligand>
</feature>
<dbReference type="UniPathway" id="UPA00219"/>
<keyword evidence="3 7" id="KW-0133">Cell shape</keyword>
<dbReference type="RefSeq" id="WP_005397052.1">
    <property type="nucleotide sequence ID" value="NZ_JH601088.1"/>
</dbReference>
<feature type="active site" description="Proton donor/acceptor" evidence="7">
    <location>
        <position position="75"/>
    </location>
</feature>
<dbReference type="FunFam" id="3.40.50.1860:FF:000001">
    <property type="entry name" value="Glutamate racemase"/>
    <property type="match status" value="1"/>
</dbReference>
<name>H3NLA3_9FIRM</name>
<evidence type="ECO:0000256" key="5">
    <source>
        <dbReference type="ARBA" id="ARBA00023235"/>
    </source>
</evidence>
<dbReference type="OrthoDB" id="9801055at2"/>